<organism evidence="1">
    <name type="scientific">bioreactor metagenome</name>
    <dbReference type="NCBI Taxonomy" id="1076179"/>
    <lineage>
        <taxon>unclassified sequences</taxon>
        <taxon>metagenomes</taxon>
        <taxon>ecological metagenomes</taxon>
    </lineage>
</organism>
<comment type="caution">
    <text evidence="1">The sequence shown here is derived from an EMBL/GenBank/DDBJ whole genome shotgun (WGS) entry which is preliminary data.</text>
</comment>
<dbReference type="AlphaFoldDB" id="A0A645IHQ1"/>
<gene>
    <name evidence="1" type="ORF">SDC9_195438</name>
</gene>
<dbReference type="EMBL" id="VSSQ01109632">
    <property type="protein sequence ID" value="MPN47834.1"/>
    <property type="molecule type" value="Genomic_DNA"/>
</dbReference>
<reference evidence="1" key="1">
    <citation type="submission" date="2019-08" db="EMBL/GenBank/DDBJ databases">
        <authorList>
            <person name="Kucharzyk K."/>
            <person name="Murdoch R.W."/>
            <person name="Higgins S."/>
            <person name="Loffler F."/>
        </authorList>
    </citation>
    <scope>NUCLEOTIDE SEQUENCE</scope>
</reference>
<accession>A0A645IHQ1</accession>
<sequence>MGDKQAQSRGNRLGHRRTVADHIAKLLHGGNAAAHRYFCRHLNPVHHGWAGVNPYIALLFGQILALAGTIQRGLAKRVSGGFSAQRVAYGGGDAASAGYADRVIVRGHGQFYGAAYGGIHIAGMEHCRRICLYSASI</sequence>
<name>A0A645IHQ1_9ZZZZ</name>
<proteinExistence type="predicted"/>
<evidence type="ECO:0000313" key="1">
    <source>
        <dbReference type="EMBL" id="MPN47834.1"/>
    </source>
</evidence>
<protein>
    <submittedName>
        <fullName evidence="1">Uncharacterized protein</fullName>
    </submittedName>
</protein>